<evidence type="ECO:0000313" key="6">
    <source>
        <dbReference type="EMBL" id="CAJ0860487.1"/>
    </source>
</evidence>
<dbReference type="InterPro" id="IPR013986">
    <property type="entry name" value="DExx_box_DNA_helicase_dom_sf"/>
</dbReference>
<keyword evidence="2" id="KW-0378">Hydrolase</keyword>
<keyword evidence="4" id="KW-0067">ATP-binding</keyword>
<gene>
    <name evidence="6" type="ORF">AMST5_01307</name>
</gene>
<dbReference type="Gene3D" id="1.10.10.160">
    <property type="match status" value="1"/>
</dbReference>
<dbReference type="Gene3D" id="3.40.50.300">
    <property type="entry name" value="P-loop containing nucleotide triphosphate hydrolases"/>
    <property type="match status" value="1"/>
</dbReference>
<reference evidence="6" key="1">
    <citation type="submission" date="2023-07" db="EMBL/GenBank/DDBJ databases">
        <authorList>
            <person name="Pelsma A.J. K."/>
        </authorList>
    </citation>
    <scope>NUCLEOTIDE SEQUENCE</scope>
</reference>
<dbReference type="GO" id="GO:0003677">
    <property type="term" value="F:DNA binding"/>
    <property type="evidence" value="ECO:0007669"/>
    <property type="project" value="InterPro"/>
</dbReference>
<dbReference type="AlphaFoldDB" id="A0AA48LZU5"/>
<dbReference type="PANTHER" id="PTHR11070">
    <property type="entry name" value="UVRD / RECB / PCRA DNA HELICASE FAMILY MEMBER"/>
    <property type="match status" value="1"/>
</dbReference>
<sequence length="358" mass="39341">MNAKPFEPTEEQRRVIEHAGSAFIAACPGAGKTRVMVERARKLLGGRPTGRGIAFLSFTIAAVSELEDRLRREGLVETPAFPHFIGTFDAFLWQFLIAPFGVDGYDARPRLIPDKDDRLIRPFPAARSLPLECFDRITGNAIAAMIQRHGFRGNIKAHETAARNTRARFLEGGELDFADARSVALARLRDPACGAVLGRAFAARFLELIVDEAQDCNPVDLEIIAWFRVTGVPVKVICDPNQAIYGFRGGVTRELRQFADTFGVAERLPLNGNFRSSRHITKGVVALRAPNMRAAVDEALGEHREEPTAVHILSYPGQGVPSTIGAKFQELVAAMGPARLQVRERGRRGPNSPDRRAA</sequence>
<organism evidence="6">
    <name type="scientific">freshwater sediment metagenome</name>
    <dbReference type="NCBI Taxonomy" id="556182"/>
    <lineage>
        <taxon>unclassified sequences</taxon>
        <taxon>metagenomes</taxon>
        <taxon>ecological metagenomes</taxon>
    </lineage>
</organism>
<keyword evidence="1" id="KW-0547">Nucleotide-binding</keyword>
<proteinExistence type="predicted"/>
<keyword evidence="3" id="KW-0347">Helicase</keyword>
<accession>A0AA48LZU5</accession>
<evidence type="ECO:0000259" key="5">
    <source>
        <dbReference type="PROSITE" id="PS51198"/>
    </source>
</evidence>
<dbReference type="SUPFAM" id="SSF52540">
    <property type="entry name" value="P-loop containing nucleoside triphosphate hydrolases"/>
    <property type="match status" value="1"/>
</dbReference>
<dbReference type="Pfam" id="PF00580">
    <property type="entry name" value="UvrD-helicase"/>
    <property type="match status" value="1"/>
</dbReference>
<evidence type="ECO:0000256" key="4">
    <source>
        <dbReference type="ARBA" id="ARBA00022840"/>
    </source>
</evidence>
<evidence type="ECO:0000256" key="3">
    <source>
        <dbReference type="ARBA" id="ARBA00022806"/>
    </source>
</evidence>
<name>A0AA48LZU5_9ZZZZ</name>
<dbReference type="InterPro" id="IPR000212">
    <property type="entry name" value="DNA_helicase_UvrD/REP"/>
</dbReference>
<dbReference type="GO" id="GO:0005524">
    <property type="term" value="F:ATP binding"/>
    <property type="evidence" value="ECO:0007669"/>
    <property type="project" value="UniProtKB-KW"/>
</dbReference>
<dbReference type="InterPro" id="IPR014016">
    <property type="entry name" value="UvrD-like_ATP-bd"/>
</dbReference>
<evidence type="ECO:0000256" key="2">
    <source>
        <dbReference type="ARBA" id="ARBA00022801"/>
    </source>
</evidence>
<dbReference type="GO" id="GO:0003678">
    <property type="term" value="F:DNA helicase activity"/>
    <property type="evidence" value="ECO:0007669"/>
    <property type="project" value="InterPro"/>
</dbReference>
<dbReference type="GO" id="GO:0016787">
    <property type="term" value="F:hydrolase activity"/>
    <property type="evidence" value="ECO:0007669"/>
    <property type="project" value="UniProtKB-KW"/>
</dbReference>
<dbReference type="InterPro" id="IPR027417">
    <property type="entry name" value="P-loop_NTPase"/>
</dbReference>
<evidence type="ECO:0000256" key="1">
    <source>
        <dbReference type="ARBA" id="ARBA00022741"/>
    </source>
</evidence>
<dbReference type="PROSITE" id="PS51198">
    <property type="entry name" value="UVRD_HELICASE_ATP_BIND"/>
    <property type="match status" value="1"/>
</dbReference>
<protein>
    <recommendedName>
        <fullName evidence="5">UvrD-like helicase ATP-binding domain-containing protein</fullName>
    </recommendedName>
</protein>
<feature type="domain" description="UvrD-like helicase ATP-binding" evidence="5">
    <location>
        <begin position="5"/>
        <end position="277"/>
    </location>
</feature>
<dbReference type="EMBL" id="OY288114">
    <property type="protein sequence ID" value="CAJ0860487.1"/>
    <property type="molecule type" value="Genomic_DNA"/>
</dbReference>